<feature type="compositionally biased region" description="Basic and acidic residues" evidence="1">
    <location>
        <begin position="107"/>
        <end position="134"/>
    </location>
</feature>
<evidence type="ECO:0000313" key="2">
    <source>
        <dbReference type="EMBL" id="ACC83772.1"/>
    </source>
</evidence>
<reference evidence="2 3" key="2">
    <citation type="journal article" date="2013" name="Plant Physiol.">
        <title>A Nostoc punctiforme Sugar Transporter Necessary to Establish a Cyanobacterium-Plant Symbiosis.</title>
        <authorList>
            <person name="Ekman M."/>
            <person name="Picossi S."/>
            <person name="Campbell E.L."/>
            <person name="Meeks J.C."/>
            <person name="Flores E."/>
        </authorList>
    </citation>
    <scope>NUCLEOTIDE SEQUENCE [LARGE SCALE GENOMIC DNA]</scope>
    <source>
        <strain evidence="3">ATCC 29133 / PCC 73102</strain>
    </source>
</reference>
<feature type="region of interest" description="Disordered" evidence="1">
    <location>
        <begin position="90"/>
        <end position="134"/>
    </location>
</feature>
<keyword evidence="3" id="KW-1185">Reference proteome</keyword>
<dbReference type="HOGENOM" id="CLU_147433_0_0_3"/>
<dbReference type="PhylomeDB" id="B2J5P0"/>
<gene>
    <name evidence="2" type="ordered locus">Npun_F5465</name>
</gene>
<name>B2J5P0_NOSP7</name>
<evidence type="ECO:0000256" key="1">
    <source>
        <dbReference type="SAM" id="MobiDB-lite"/>
    </source>
</evidence>
<sequence length="153" mass="16866">MRLYCMKSNYFTKQLSTVKRWMTTTLFCMLAIAFVWQGAFFSNTSAMAEPTATLIASKDAGDKVQEKTSKDAGRAKNFIDDTADKVKDAAKSNASKVDQATDGGSFAERKAKRDAATIQKRANEDASRTKEAVDNTKNVVERTVDNIKDAFGK</sequence>
<dbReference type="KEGG" id="npu:Npun_F5465"/>
<protein>
    <submittedName>
        <fullName evidence="2">Uncharacterized protein</fullName>
    </submittedName>
</protein>
<dbReference type="Gene3D" id="1.20.120.20">
    <property type="entry name" value="Apolipoprotein"/>
    <property type="match status" value="1"/>
</dbReference>
<dbReference type="Proteomes" id="UP000001191">
    <property type="component" value="Chromosome"/>
</dbReference>
<dbReference type="STRING" id="63737.Npun_F5465"/>
<dbReference type="EMBL" id="CP001037">
    <property type="protein sequence ID" value="ACC83772.1"/>
    <property type="molecule type" value="Genomic_DNA"/>
</dbReference>
<accession>B2J5P0</accession>
<dbReference type="eggNOG" id="ENOG502ZPEE">
    <property type="taxonomic scope" value="Bacteria"/>
</dbReference>
<reference evidence="3" key="1">
    <citation type="submission" date="2008-04" db="EMBL/GenBank/DDBJ databases">
        <title>Complete sequence of chromosome of Nostoc punctiforme ATCC 29133.</title>
        <authorList>
            <consortium name="US DOE Joint Genome Institute"/>
            <person name="Copeland A."/>
            <person name="Lucas S."/>
            <person name="Lapidus A."/>
            <person name="Glavina del Rio T."/>
            <person name="Dalin E."/>
            <person name="Tice H."/>
            <person name="Pitluck S."/>
            <person name="Chain P."/>
            <person name="Malfatti S."/>
            <person name="Shin M."/>
            <person name="Vergez L."/>
            <person name="Schmutz J."/>
            <person name="Larimer F."/>
            <person name="Land M."/>
            <person name="Hauser L."/>
            <person name="Kyrpides N."/>
            <person name="Kim E."/>
            <person name="Meeks J.C."/>
            <person name="Elhai J."/>
            <person name="Campbell E.L."/>
            <person name="Thiel T."/>
            <person name="Longmire J."/>
            <person name="Potts M."/>
            <person name="Atlas R."/>
        </authorList>
    </citation>
    <scope>NUCLEOTIDE SEQUENCE [LARGE SCALE GENOMIC DNA]</scope>
    <source>
        <strain evidence="3">ATCC 29133 / PCC 73102</strain>
    </source>
</reference>
<dbReference type="EnsemblBacteria" id="ACC83772">
    <property type="protein sequence ID" value="ACC83772"/>
    <property type="gene ID" value="Npun_F5465"/>
</dbReference>
<evidence type="ECO:0000313" key="3">
    <source>
        <dbReference type="Proteomes" id="UP000001191"/>
    </source>
</evidence>
<proteinExistence type="predicted"/>
<dbReference type="AlphaFoldDB" id="B2J5P0"/>
<organism evidence="2 3">
    <name type="scientific">Nostoc punctiforme (strain ATCC 29133 / PCC 73102)</name>
    <dbReference type="NCBI Taxonomy" id="63737"/>
    <lineage>
        <taxon>Bacteria</taxon>
        <taxon>Bacillati</taxon>
        <taxon>Cyanobacteriota</taxon>
        <taxon>Cyanophyceae</taxon>
        <taxon>Nostocales</taxon>
        <taxon>Nostocaceae</taxon>
        <taxon>Nostoc</taxon>
    </lineage>
</organism>